<comment type="caution">
    <text evidence="1">The sequence shown here is derived from an EMBL/GenBank/DDBJ whole genome shotgun (WGS) entry which is preliminary data.</text>
</comment>
<reference evidence="1 2" key="1">
    <citation type="submission" date="2013-08" db="EMBL/GenBank/DDBJ databases">
        <title>The genome sequence of Knoellia sinensis.</title>
        <authorList>
            <person name="Zhu W."/>
            <person name="Wang G."/>
        </authorList>
    </citation>
    <scope>NUCLEOTIDE SEQUENCE [LARGE SCALE GENOMIC DNA]</scope>
    <source>
        <strain evidence="1 2">KCTC 19936</strain>
    </source>
</reference>
<dbReference type="STRING" id="1385520.N802_03570"/>
<name>A0A0A0J262_9MICO</name>
<sequence length="100" mass="10986">MDMGDPIEFTGPMVEWRGPAPYYFVAIPAPESDDIKDAAKGLEYWGQVPVRVRIGETDFSTALFPKDGAYLLPVKDAVRRATGVEVDDVIGVTLWVGRQG</sequence>
<organism evidence="1 2">
    <name type="scientific">Knoellia sinensis KCTC 19936</name>
    <dbReference type="NCBI Taxonomy" id="1385520"/>
    <lineage>
        <taxon>Bacteria</taxon>
        <taxon>Bacillati</taxon>
        <taxon>Actinomycetota</taxon>
        <taxon>Actinomycetes</taxon>
        <taxon>Micrococcales</taxon>
        <taxon>Intrasporangiaceae</taxon>
        <taxon>Knoellia</taxon>
    </lineage>
</organism>
<dbReference type="Gene3D" id="2.40.30.100">
    <property type="entry name" value="AF2212/PG0164-like"/>
    <property type="match status" value="1"/>
</dbReference>
<evidence type="ECO:0008006" key="3">
    <source>
        <dbReference type="Google" id="ProtNLM"/>
    </source>
</evidence>
<evidence type="ECO:0000313" key="2">
    <source>
        <dbReference type="Proteomes" id="UP000030002"/>
    </source>
</evidence>
<dbReference type="SUPFAM" id="SSF141694">
    <property type="entry name" value="AF2212/PG0164-like"/>
    <property type="match status" value="1"/>
</dbReference>
<dbReference type="RefSeq" id="WP_245613944.1">
    <property type="nucleotide sequence ID" value="NZ_AVPJ01000011.1"/>
</dbReference>
<dbReference type="InterPro" id="IPR037079">
    <property type="entry name" value="AF2212/PG0164-like_sf"/>
</dbReference>
<dbReference type="eggNOG" id="ENOG5032ZPP">
    <property type="taxonomic scope" value="Bacteria"/>
</dbReference>
<dbReference type="Pfam" id="PF08922">
    <property type="entry name" value="DUF1905"/>
    <property type="match status" value="1"/>
</dbReference>
<protein>
    <recommendedName>
        <fullName evidence="3">DUF1905 domain-containing protein</fullName>
    </recommendedName>
</protein>
<dbReference type="AlphaFoldDB" id="A0A0A0J262"/>
<gene>
    <name evidence="1" type="ORF">N802_03570</name>
</gene>
<accession>A0A0A0J262</accession>
<proteinExistence type="predicted"/>
<keyword evidence="2" id="KW-1185">Reference proteome</keyword>
<dbReference type="EMBL" id="AVPJ01000011">
    <property type="protein sequence ID" value="KGN31455.1"/>
    <property type="molecule type" value="Genomic_DNA"/>
</dbReference>
<dbReference type="InterPro" id="IPR015018">
    <property type="entry name" value="DUF1905"/>
</dbReference>
<evidence type="ECO:0000313" key="1">
    <source>
        <dbReference type="EMBL" id="KGN31455.1"/>
    </source>
</evidence>
<dbReference type="Proteomes" id="UP000030002">
    <property type="component" value="Unassembled WGS sequence"/>
</dbReference>